<evidence type="ECO:0000313" key="2">
    <source>
        <dbReference type="Proteomes" id="UP000250235"/>
    </source>
</evidence>
<dbReference type="Proteomes" id="UP000250235">
    <property type="component" value="Unassembled WGS sequence"/>
</dbReference>
<name>A0A2Z7B1S1_9LAMI</name>
<reference evidence="1 2" key="1">
    <citation type="journal article" date="2015" name="Proc. Natl. Acad. Sci. U.S.A.">
        <title>The resurrection genome of Boea hygrometrica: A blueprint for survival of dehydration.</title>
        <authorList>
            <person name="Xiao L."/>
            <person name="Yang G."/>
            <person name="Zhang L."/>
            <person name="Yang X."/>
            <person name="Zhao S."/>
            <person name="Ji Z."/>
            <person name="Zhou Q."/>
            <person name="Hu M."/>
            <person name="Wang Y."/>
            <person name="Chen M."/>
            <person name="Xu Y."/>
            <person name="Jin H."/>
            <person name="Xiao X."/>
            <person name="Hu G."/>
            <person name="Bao F."/>
            <person name="Hu Y."/>
            <person name="Wan P."/>
            <person name="Li L."/>
            <person name="Deng X."/>
            <person name="Kuang T."/>
            <person name="Xiang C."/>
            <person name="Zhu J.K."/>
            <person name="Oliver M.J."/>
            <person name="He Y."/>
        </authorList>
    </citation>
    <scope>NUCLEOTIDE SEQUENCE [LARGE SCALE GENOMIC DNA]</scope>
    <source>
        <strain evidence="2">cv. XS01</strain>
    </source>
</reference>
<organism evidence="1 2">
    <name type="scientific">Dorcoceras hygrometricum</name>
    <dbReference type="NCBI Taxonomy" id="472368"/>
    <lineage>
        <taxon>Eukaryota</taxon>
        <taxon>Viridiplantae</taxon>
        <taxon>Streptophyta</taxon>
        <taxon>Embryophyta</taxon>
        <taxon>Tracheophyta</taxon>
        <taxon>Spermatophyta</taxon>
        <taxon>Magnoliopsida</taxon>
        <taxon>eudicotyledons</taxon>
        <taxon>Gunneridae</taxon>
        <taxon>Pentapetalae</taxon>
        <taxon>asterids</taxon>
        <taxon>lamiids</taxon>
        <taxon>Lamiales</taxon>
        <taxon>Gesneriaceae</taxon>
        <taxon>Didymocarpoideae</taxon>
        <taxon>Trichosporeae</taxon>
        <taxon>Loxocarpinae</taxon>
        <taxon>Dorcoceras</taxon>
    </lineage>
</organism>
<dbReference type="EMBL" id="KV010157">
    <property type="protein sequence ID" value="KZV28271.1"/>
    <property type="molecule type" value="Genomic_DNA"/>
</dbReference>
<keyword evidence="2" id="KW-1185">Reference proteome</keyword>
<dbReference type="AlphaFoldDB" id="A0A2Z7B1S1"/>
<evidence type="ECO:0000313" key="1">
    <source>
        <dbReference type="EMBL" id="KZV28271.1"/>
    </source>
</evidence>
<gene>
    <name evidence="1" type="ORF">F511_26687</name>
</gene>
<sequence length="89" mass="10512">MVAAGSRRAIVRVIEEAERVWFDDTVADEKRRRLDLKFWTAFAVVEDIRLIDDLIESHVVTGRRMCRARKVQSYHRSCDYRIQVSTTEL</sequence>
<proteinExistence type="predicted"/>
<protein>
    <submittedName>
        <fullName evidence="1">Uncharacterized protein</fullName>
    </submittedName>
</protein>
<accession>A0A2Z7B1S1</accession>